<feature type="compositionally biased region" description="Acidic residues" evidence="1">
    <location>
        <begin position="318"/>
        <end position="334"/>
    </location>
</feature>
<dbReference type="EMBL" id="JH159152">
    <property type="protein sequence ID" value="EGZ23222.1"/>
    <property type="molecule type" value="Genomic_DNA"/>
</dbReference>
<reference evidence="3 4" key="1">
    <citation type="journal article" date="2006" name="Science">
        <title>Phytophthora genome sequences uncover evolutionary origins and mechanisms of pathogenesis.</title>
        <authorList>
            <person name="Tyler B.M."/>
            <person name="Tripathy S."/>
            <person name="Zhang X."/>
            <person name="Dehal P."/>
            <person name="Jiang R.H."/>
            <person name="Aerts A."/>
            <person name="Arredondo F.D."/>
            <person name="Baxter L."/>
            <person name="Bensasson D."/>
            <person name="Beynon J.L."/>
            <person name="Chapman J."/>
            <person name="Damasceno C.M."/>
            <person name="Dorrance A.E."/>
            <person name="Dou D."/>
            <person name="Dickerman A.W."/>
            <person name="Dubchak I.L."/>
            <person name="Garbelotto M."/>
            <person name="Gijzen M."/>
            <person name="Gordon S.G."/>
            <person name="Govers F."/>
            <person name="Grunwald N.J."/>
            <person name="Huang W."/>
            <person name="Ivors K.L."/>
            <person name="Jones R.W."/>
            <person name="Kamoun S."/>
            <person name="Krampis K."/>
            <person name="Lamour K.H."/>
            <person name="Lee M.K."/>
            <person name="McDonald W.H."/>
            <person name="Medina M."/>
            <person name="Meijer H.J."/>
            <person name="Nordberg E.K."/>
            <person name="Maclean D.J."/>
            <person name="Ospina-Giraldo M.D."/>
            <person name="Morris P.F."/>
            <person name="Phuntumart V."/>
            <person name="Putnam N.H."/>
            <person name="Rash S."/>
            <person name="Rose J.K."/>
            <person name="Sakihama Y."/>
            <person name="Salamov A.A."/>
            <person name="Savidor A."/>
            <person name="Scheuring C.F."/>
            <person name="Smith B.M."/>
            <person name="Sobral B.W."/>
            <person name="Terry A."/>
            <person name="Torto-Alalibo T.A."/>
            <person name="Win J."/>
            <person name="Xu Z."/>
            <person name="Zhang H."/>
            <person name="Grigoriev I.V."/>
            <person name="Rokhsar D.S."/>
            <person name="Boore J.L."/>
        </authorList>
    </citation>
    <scope>NUCLEOTIDE SEQUENCE [LARGE SCALE GENOMIC DNA]</scope>
    <source>
        <strain evidence="3 4">P6497</strain>
    </source>
</reference>
<dbReference type="SUPFAM" id="SSF46565">
    <property type="entry name" value="Chaperone J-domain"/>
    <property type="match status" value="1"/>
</dbReference>
<sequence length="342" mass="37240">MSVGLGGWGPDSRPVTCDCSRPKGDARLAARDLGCTKQPADEALKRRDVDSTQFARLRLAYETLSDPERRAVYDAKLLEASQPQQSQPISASTSAHTAGRSVLGRGRIVMKREVYSHNHPISDVDADAGTSSVYNYIRENANHRVTMDDVRNLLSDDDAVVEMFVNFNLESPLNVSSVHENAHGEAGVISFTSGHVRAMLDRFPEVIQMDCTHQTNQYNYQLLTMRLAHGEVHRRAQQAFGRISRELAQVPDEVFESAMSDLDKWWYNLRHGKTDLLPPPSSGDDGSGSGGGGGNDGGAPGGSASQGEDPQEDHHDDNAEEGNMQDEDGSDDEAPTQVVHAG</sequence>
<feature type="region of interest" description="Disordered" evidence="1">
    <location>
        <begin position="79"/>
        <end position="98"/>
    </location>
</feature>
<organism evidence="3 4">
    <name type="scientific">Phytophthora sojae (strain P6497)</name>
    <name type="common">Soybean stem and root rot agent</name>
    <name type="synonym">Phytophthora megasperma f. sp. glycines</name>
    <dbReference type="NCBI Taxonomy" id="1094619"/>
    <lineage>
        <taxon>Eukaryota</taxon>
        <taxon>Sar</taxon>
        <taxon>Stramenopiles</taxon>
        <taxon>Oomycota</taxon>
        <taxon>Peronosporomycetes</taxon>
        <taxon>Peronosporales</taxon>
        <taxon>Peronosporaceae</taxon>
        <taxon>Phytophthora</taxon>
    </lineage>
</organism>
<dbReference type="GeneID" id="20645128"/>
<dbReference type="Pfam" id="PF21056">
    <property type="entry name" value="ZSWIM1-3_RNaseH-like"/>
    <property type="match status" value="1"/>
</dbReference>
<evidence type="ECO:0000313" key="4">
    <source>
        <dbReference type="Proteomes" id="UP000002640"/>
    </source>
</evidence>
<evidence type="ECO:0000256" key="1">
    <source>
        <dbReference type="SAM" id="MobiDB-lite"/>
    </source>
</evidence>
<name>G4YY71_PHYSP</name>
<dbReference type="InParanoid" id="G4YY71"/>
<dbReference type="PROSITE" id="PS00636">
    <property type="entry name" value="DNAJ_1"/>
    <property type="match status" value="1"/>
</dbReference>
<dbReference type="InterPro" id="IPR036869">
    <property type="entry name" value="J_dom_sf"/>
</dbReference>
<feature type="domain" description="ZSWIM1/3 RNaseH-like" evidence="2">
    <location>
        <begin position="166"/>
        <end position="231"/>
    </location>
</feature>
<feature type="compositionally biased region" description="Gly residues" evidence="1">
    <location>
        <begin position="285"/>
        <end position="301"/>
    </location>
</feature>
<evidence type="ECO:0000259" key="2">
    <source>
        <dbReference type="Pfam" id="PF21056"/>
    </source>
</evidence>
<dbReference type="InterPro" id="IPR048324">
    <property type="entry name" value="ZSWIM1-3_RNaseH-like"/>
</dbReference>
<dbReference type="Proteomes" id="UP000002640">
    <property type="component" value="Unassembled WGS sequence"/>
</dbReference>
<gene>
    <name evidence="3" type="ORF">PHYSODRAFT_324450</name>
</gene>
<dbReference type="Gene3D" id="1.10.287.110">
    <property type="entry name" value="DnaJ domain"/>
    <property type="match status" value="1"/>
</dbReference>
<evidence type="ECO:0000313" key="3">
    <source>
        <dbReference type="EMBL" id="EGZ23222.1"/>
    </source>
</evidence>
<proteinExistence type="predicted"/>
<dbReference type="KEGG" id="psoj:PHYSODRAFT_324450"/>
<dbReference type="RefSeq" id="XP_009518510.1">
    <property type="nucleotide sequence ID" value="XM_009520215.1"/>
</dbReference>
<dbReference type="AlphaFoldDB" id="G4YY71"/>
<feature type="region of interest" description="Disordered" evidence="1">
    <location>
        <begin position="275"/>
        <end position="342"/>
    </location>
</feature>
<accession>G4YY71</accession>
<protein>
    <recommendedName>
        <fullName evidence="2">ZSWIM1/3 RNaseH-like domain-containing protein</fullName>
    </recommendedName>
</protein>
<dbReference type="InterPro" id="IPR018253">
    <property type="entry name" value="DnaJ_domain_CS"/>
</dbReference>
<feature type="compositionally biased region" description="Low complexity" evidence="1">
    <location>
        <begin position="80"/>
        <end position="95"/>
    </location>
</feature>
<keyword evidence="4" id="KW-1185">Reference proteome</keyword>